<dbReference type="PANTHER" id="PTHR33376">
    <property type="match status" value="1"/>
</dbReference>
<accession>A0A9X2PJ62</accession>
<evidence type="ECO:0000313" key="5">
    <source>
        <dbReference type="EMBL" id="MCS0497223.1"/>
    </source>
</evidence>
<feature type="signal peptide" evidence="4">
    <location>
        <begin position="1"/>
        <end position="23"/>
    </location>
</feature>
<proteinExistence type="inferred from homology"/>
<organism evidence="5 6">
    <name type="scientific">Ancylobacter mangrovi</name>
    <dbReference type="NCBI Taxonomy" id="2972472"/>
    <lineage>
        <taxon>Bacteria</taxon>
        <taxon>Pseudomonadati</taxon>
        <taxon>Pseudomonadota</taxon>
        <taxon>Alphaproteobacteria</taxon>
        <taxon>Hyphomicrobiales</taxon>
        <taxon>Xanthobacteraceae</taxon>
        <taxon>Ancylobacter</taxon>
    </lineage>
</organism>
<dbReference type="GO" id="GO:0030288">
    <property type="term" value="C:outer membrane-bounded periplasmic space"/>
    <property type="evidence" value="ECO:0007669"/>
    <property type="project" value="InterPro"/>
</dbReference>
<dbReference type="PANTHER" id="PTHR33376:SF7">
    <property type="entry name" value="C4-DICARBOXYLATE-BINDING PROTEIN DCTB"/>
    <property type="match status" value="1"/>
</dbReference>
<dbReference type="Proteomes" id="UP001151088">
    <property type="component" value="Unassembled WGS sequence"/>
</dbReference>
<evidence type="ECO:0000256" key="4">
    <source>
        <dbReference type="SAM" id="SignalP"/>
    </source>
</evidence>
<evidence type="ECO:0000256" key="3">
    <source>
        <dbReference type="ARBA" id="ARBA00022729"/>
    </source>
</evidence>
<comment type="caution">
    <text evidence="5">The sequence shown here is derived from an EMBL/GenBank/DDBJ whole genome shotgun (WGS) entry which is preliminary data.</text>
</comment>
<evidence type="ECO:0000256" key="2">
    <source>
        <dbReference type="ARBA" id="ARBA00022448"/>
    </source>
</evidence>
<keyword evidence="3 4" id="KW-0732">Signal</keyword>
<dbReference type="PIRSF" id="PIRSF006470">
    <property type="entry name" value="DctB"/>
    <property type="match status" value="1"/>
</dbReference>
<keyword evidence="2" id="KW-0813">Transport</keyword>
<name>A0A9X2PJ62_9HYPH</name>
<dbReference type="AlphaFoldDB" id="A0A9X2PJ62"/>
<evidence type="ECO:0000256" key="1">
    <source>
        <dbReference type="ARBA" id="ARBA00009023"/>
    </source>
</evidence>
<protein>
    <submittedName>
        <fullName evidence="5">TRAP transporter substrate-binding protein</fullName>
    </submittedName>
</protein>
<dbReference type="CDD" id="cd13603">
    <property type="entry name" value="PBP2_TRAP_Siap_TeaA_like"/>
    <property type="match status" value="1"/>
</dbReference>
<gene>
    <name evidence="5" type="ORF">NVS89_19225</name>
</gene>
<dbReference type="SUPFAM" id="SSF53850">
    <property type="entry name" value="Periplasmic binding protein-like II"/>
    <property type="match status" value="1"/>
</dbReference>
<reference evidence="5" key="1">
    <citation type="submission" date="2022-08" db="EMBL/GenBank/DDBJ databases">
        <authorList>
            <person name="Li F."/>
        </authorList>
    </citation>
    <scope>NUCLEOTIDE SEQUENCE</scope>
    <source>
        <strain evidence="5">MQZ15Z-1</strain>
    </source>
</reference>
<dbReference type="InterPro" id="IPR004682">
    <property type="entry name" value="TRAP_DctP"/>
</dbReference>
<dbReference type="NCBIfam" id="NF037995">
    <property type="entry name" value="TRAP_S1"/>
    <property type="match status" value="1"/>
</dbReference>
<dbReference type="Pfam" id="PF03480">
    <property type="entry name" value="DctP"/>
    <property type="match status" value="1"/>
</dbReference>
<dbReference type="InterPro" id="IPR038404">
    <property type="entry name" value="TRAP_DctP_sf"/>
</dbReference>
<evidence type="ECO:0000313" key="6">
    <source>
        <dbReference type="Proteomes" id="UP001151088"/>
    </source>
</evidence>
<dbReference type="NCBIfam" id="TIGR00787">
    <property type="entry name" value="dctP"/>
    <property type="match status" value="1"/>
</dbReference>
<dbReference type="GO" id="GO:0055085">
    <property type="term" value="P:transmembrane transport"/>
    <property type="evidence" value="ECO:0007669"/>
    <property type="project" value="InterPro"/>
</dbReference>
<dbReference type="Gene3D" id="3.40.190.170">
    <property type="entry name" value="Bacterial extracellular solute-binding protein, family 7"/>
    <property type="match status" value="1"/>
</dbReference>
<dbReference type="EMBL" id="JANTHZ010000010">
    <property type="protein sequence ID" value="MCS0497223.1"/>
    <property type="molecule type" value="Genomic_DNA"/>
</dbReference>
<comment type="similarity">
    <text evidence="1">Belongs to the bacterial solute-binding protein 7 family.</text>
</comment>
<sequence>MNKAVLKAAAIALTIGMASAAHAQTKIKAGIESSPGSLIYDVMVFFKKDLEARLPGEVEVEIVPGGQLGKDVDVMNGLKLGTHQMTIACSPVQSVEPTLGIFEAPFLITTRDEAKKIVFGPIGDKIMANLTAKGIVGLSLTELGFRQITNNVRPIKTPEDLKGLRIRIPNTPFRKTIFEALGANPTPIAFGETYAALRQGVVDGEENPLPSIYGAKFNEVQKYITIANYLFTPCTMMASPTYFDAWPKKVQDAVKASAKAAAEYSFTRGAELDEKYVVEMKKTSEVGEIDAASFTPVMRPLWDEIGKKVGPDLMQEVITTVSK</sequence>
<feature type="chain" id="PRO_5040741921" evidence="4">
    <location>
        <begin position="24"/>
        <end position="323"/>
    </location>
</feature>
<dbReference type="InterPro" id="IPR018389">
    <property type="entry name" value="DctP_fam"/>
</dbReference>
<keyword evidence="6" id="KW-1185">Reference proteome</keyword>
<dbReference type="RefSeq" id="WP_258734374.1">
    <property type="nucleotide sequence ID" value="NZ_JANTHZ010000010.1"/>
</dbReference>